<dbReference type="EMBL" id="VIRS01000006">
    <property type="protein sequence ID" value="TQS45135.1"/>
    <property type="molecule type" value="Genomic_DNA"/>
</dbReference>
<dbReference type="OrthoDB" id="3191258at2"/>
<dbReference type="InterPro" id="IPR036291">
    <property type="entry name" value="NAD(P)-bd_dom_sf"/>
</dbReference>
<organism evidence="2 3">
    <name type="scientific">Cryptosporangium phraense</name>
    <dbReference type="NCBI Taxonomy" id="2593070"/>
    <lineage>
        <taxon>Bacteria</taxon>
        <taxon>Bacillati</taxon>
        <taxon>Actinomycetota</taxon>
        <taxon>Actinomycetes</taxon>
        <taxon>Cryptosporangiales</taxon>
        <taxon>Cryptosporangiaceae</taxon>
        <taxon>Cryptosporangium</taxon>
    </lineage>
</organism>
<dbReference type="Pfam" id="PF13460">
    <property type="entry name" value="NAD_binding_10"/>
    <property type="match status" value="1"/>
</dbReference>
<evidence type="ECO:0000259" key="1">
    <source>
        <dbReference type="Pfam" id="PF13460"/>
    </source>
</evidence>
<dbReference type="Proteomes" id="UP000317982">
    <property type="component" value="Unassembled WGS sequence"/>
</dbReference>
<dbReference type="InterPro" id="IPR016040">
    <property type="entry name" value="NAD(P)-bd_dom"/>
</dbReference>
<proteinExistence type="predicted"/>
<evidence type="ECO:0000313" key="3">
    <source>
        <dbReference type="Proteomes" id="UP000317982"/>
    </source>
</evidence>
<comment type="caution">
    <text evidence="2">The sequence shown here is derived from an EMBL/GenBank/DDBJ whole genome shotgun (WGS) entry which is preliminary data.</text>
</comment>
<dbReference type="Gene3D" id="3.40.50.720">
    <property type="entry name" value="NAD(P)-binding Rossmann-like Domain"/>
    <property type="match status" value="1"/>
</dbReference>
<gene>
    <name evidence="2" type="ORF">FL583_11615</name>
</gene>
<dbReference type="AlphaFoldDB" id="A0A545AX05"/>
<name>A0A545AX05_9ACTN</name>
<keyword evidence="3" id="KW-1185">Reference proteome</keyword>
<dbReference type="InParanoid" id="A0A545AX05"/>
<accession>A0A545AX05</accession>
<reference evidence="2 3" key="1">
    <citation type="submission" date="2019-07" db="EMBL/GenBank/DDBJ databases">
        <title>Cryptosporangium phraense sp. nov., isolated from plant litter.</title>
        <authorList>
            <person name="Suriyachadkun C."/>
        </authorList>
    </citation>
    <scope>NUCLEOTIDE SEQUENCE [LARGE SCALE GENOMIC DNA]</scope>
    <source>
        <strain evidence="2 3">A-T 5661</strain>
    </source>
</reference>
<dbReference type="GO" id="GO:0016646">
    <property type="term" value="F:oxidoreductase activity, acting on the CH-NH group of donors, NAD or NADP as acceptor"/>
    <property type="evidence" value="ECO:0007669"/>
    <property type="project" value="TreeGrafter"/>
</dbReference>
<dbReference type="PANTHER" id="PTHR43355:SF2">
    <property type="entry name" value="FLAVIN REDUCTASE (NADPH)"/>
    <property type="match status" value="1"/>
</dbReference>
<protein>
    <submittedName>
        <fullName evidence="2">NAD-dependent epimerase/dehydratase family protein</fullName>
    </submittedName>
</protein>
<evidence type="ECO:0000313" key="2">
    <source>
        <dbReference type="EMBL" id="TQS45135.1"/>
    </source>
</evidence>
<sequence length="221" mass="23492">MKGRKVARITVLGGSGYAGAGIVAEAAKRGHEVTSLSRGSVGSPVTNVQYVAGSALDAAVLDEVLADRDVIIVALSPRGDMAGKLEGIVEDLIHRLAGTPTRLGHVGGMSSLLIEEGGQRFWDVFSHVFTDEQKPEVESGLHVLEMLKASPETLDWFYISPPRDFGSWLDTPSKGAYVLGGDILLKDAAGNSTISANDLAIAVVDEIEKPAHHRLRFTAIH</sequence>
<dbReference type="SUPFAM" id="SSF51735">
    <property type="entry name" value="NAD(P)-binding Rossmann-fold domains"/>
    <property type="match status" value="1"/>
</dbReference>
<dbReference type="PANTHER" id="PTHR43355">
    <property type="entry name" value="FLAVIN REDUCTASE (NADPH)"/>
    <property type="match status" value="1"/>
</dbReference>
<feature type="domain" description="NAD(P)-binding" evidence="1">
    <location>
        <begin position="13"/>
        <end position="210"/>
    </location>
</feature>
<dbReference type="InterPro" id="IPR051606">
    <property type="entry name" value="Polyketide_Oxido-like"/>
</dbReference>